<dbReference type="InterPro" id="IPR050149">
    <property type="entry name" value="Collagen_superfamily"/>
</dbReference>
<name>A0AAX0PYE8_9LACT</name>
<evidence type="ECO:0008006" key="4">
    <source>
        <dbReference type="Google" id="ProtNLM"/>
    </source>
</evidence>
<sequence length="525" mass="57097">YDWFRFYLRPNSTMPNMTKVAIKPNTKYTFSVLLKGTGQHTIYAYQNWTAPNTPWTLQINLTSEWKIYTFTVTSSNVIPDRDVQFFIRSNNGTEINLKYPKVEEGSTATPYMQSASEVTTADYPSYIGQYTDFAQADSTNPSAYTWSLIRGNDGERGPQGLKGDPGATGIPGQPGADGKTSYLHIAYATNSTGTAGFDVSNATGKTYIGQYTDFTSADSTDPSKYTWSLIKGDKGDKGERGIQGPAGNNGDPGKIVSDTEPTTRFKGLTWKYLGMSDLTASDGTVILSGTEYYWSGTNWILNEINAHNINGDNLSVTNGTFTDGKIKSTWNSGTASGSTEIENSHINMSATNSSSKVTNSLGLDIQQGFGMRWTDPASNQSRSVSLDYGNLAFDRNGVAAGLNFDGTNLSSSMPIQAPNTIVKSTQFSVSGIGIRLDRMMSFVAVTFSGQASSTINNSPTIINVLPDGFRPISPYSIDYMVPGNTANNGYIYFNPDGSIRIMATINSGYYIRGTRFYITNDVYPS</sequence>
<evidence type="ECO:0000313" key="3">
    <source>
        <dbReference type="Proteomes" id="UP000215635"/>
    </source>
</evidence>
<feature type="non-terminal residue" evidence="2">
    <location>
        <position position="1"/>
    </location>
</feature>
<proteinExistence type="predicted"/>
<dbReference type="AlphaFoldDB" id="A0AAX0PYE8"/>
<reference evidence="2 3" key="1">
    <citation type="submission" date="2017-04" db="EMBL/GenBank/DDBJ databases">
        <title>Kefir bacterial isolates.</title>
        <authorList>
            <person name="Kim Y."/>
            <person name="Blasche S."/>
            <person name="Patil K.R."/>
        </authorList>
    </citation>
    <scope>NUCLEOTIDE SEQUENCE [LARGE SCALE GENOMIC DNA]</scope>
    <source>
        <strain evidence="2 3">OG2</strain>
    </source>
</reference>
<dbReference type="GO" id="GO:0031012">
    <property type="term" value="C:extracellular matrix"/>
    <property type="evidence" value="ECO:0007669"/>
    <property type="project" value="TreeGrafter"/>
</dbReference>
<organism evidence="2 3">
    <name type="scientific">Lactococcus lactis</name>
    <dbReference type="NCBI Taxonomy" id="1358"/>
    <lineage>
        <taxon>Bacteria</taxon>
        <taxon>Bacillati</taxon>
        <taxon>Bacillota</taxon>
        <taxon>Bacilli</taxon>
        <taxon>Lactobacillales</taxon>
        <taxon>Streptococcaceae</taxon>
        <taxon>Lactococcus</taxon>
    </lineage>
</organism>
<gene>
    <name evidence="2" type="ORF">B8W88_13645</name>
</gene>
<dbReference type="GO" id="GO:0030020">
    <property type="term" value="F:extracellular matrix structural constituent conferring tensile strength"/>
    <property type="evidence" value="ECO:0007669"/>
    <property type="project" value="TreeGrafter"/>
</dbReference>
<evidence type="ECO:0000256" key="1">
    <source>
        <dbReference type="SAM" id="MobiDB-lite"/>
    </source>
</evidence>
<dbReference type="PANTHER" id="PTHR24023:SF1112">
    <property type="entry name" value="COL_CUTICLE_N DOMAIN-CONTAINING PROTEIN-RELATED"/>
    <property type="match status" value="1"/>
</dbReference>
<dbReference type="Gene3D" id="2.60.120.260">
    <property type="entry name" value="Galactose-binding domain-like"/>
    <property type="match status" value="1"/>
</dbReference>
<dbReference type="EMBL" id="NCWV01000059">
    <property type="protein sequence ID" value="PAK87581.1"/>
    <property type="molecule type" value="Genomic_DNA"/>
</dbReference>
<dbReference type="GO" id="GO:0005615">
    <property type="term" value="C:extracellular space"/>
    <property type="evidence" value="ECO:0007669"/>
    <property type="project" value="TreeGrafter"/>
</dbReference>
<dbReference type="PANTHER" id="PTHR24023">
    <property type="entry name" value="COLLAGEN ALPHA"/>
    <property type="match status" value="1"/>
</dbReference>
<evidence type="ECO:0000313" key="2">
    <source>
        <dbReference type="EMBL" id="PAK87581.1"/>
    </source>
</evidence>
<accession>A0AAX0PYE8</accession>
<comment type="caution">
    <text evidence="2">The sequence shown here is derived from an EMBL/GenBank/DDBJ whole genome shotgun (WGS) entry which is preliminary data.</text>
</comment>
<dbReference type="Gene3D" id="1.20.5.320">
    <property type="entry name" value="6-Phosphogluconate Dehydrogenase, domain 3"/>
    <property type="match status" value="1"/>
</dbReference>
<dbReference type="SUPFAM" id="SSF49785">
    <property type="entry name" value="Galactose-binding domain-like"/>
    <property type="match status" value="1"/>
</dbReference>
<dbReference type="InterPro" id="IPR008979">
    <property type="entry name" value="Galactose-bd-like_sf"/>
</dbReference>
<dbReference type="GO" id="GO:0030198">
    <property type="term" value="P:extracellular matrix organization"/>
    <property type="evidence" value="ECO:0007669"/>
    <property type="project" value="TreeGrafter"/>
</dbReference>
<protein>
    <recommendedName>
        <fullName evidence="4">Collagen-like protein</fullName>
    </recommendedName>
</protein>
<dbReference type="Proteomes" id="UP000215635">
    <property type="component" value="Unassembled WGS sequence"/>
</dbReference>
<feature type="region of interest" description="Disordered" evidence="1">
    <location>
        <begin position="232"/>
        <end position="260"/>
    </location>
</feature>
<feature type="region of interest" description="Disordered" evidence="1">
    <location>
        <begin position="153"/>
        <end position="175"/>
    </location>
</feature>